<dbReference type="PROSITE" id="PS51257">
    <property type="entry name" value="PROKAR_LIPOPROTEIN"/>
    <property type="match status" value="1"/>
</dbReference>
<name>A0A812U3M2_9DINO</name>
<dbReference type="PANTHER" id="PTHR13132:SF29">
    <property type="entry name" value="ALPHA-(1,6)-FUCOSYLTRANSFERASE"/>
    <property type="match status" value="1"/>
</dbReference>
<dbReference type="AlphaFoldDB" id="A0A812U3M2"/>
<dbReference type="Gene3D" id="3.40.50.11350">
    <property type="match status" value="1"/>
</dbReference>
<reference evidence="2" key="1">
    <citation type="submission" date="2021-02" db="EMBL/GenBank/DDBJ databases">
        <authorList>
            <person name="Dougan E. K."/>
            <person name="Rhodes N."/>
            <person name="Thang M."/>
            <person name="Chan C."/>
        </authorList>
    </citation>
    <scope>NUCLEOTIDE SEQUENCE</scope>
</reference>
<organism evidence="2 3">
    <name type="scientific">Symbiodinium natans</name>
    <dbReference type="NCBI Taxonomy" id="878477"/>
    <lineage>
        <taxon>Eukaryota</taxon>
        <taxon>Sar</taxon>
        <taxon>Alveolata</taxon>
        <taxon>Dinophyceae</taxon>
        <taxon>Suessiales</taxon>
        <taxon>Symbiodiniaceae</taxon>
        <taxon>Symbiodinium</taxon>
    </lineage>
</organism>
<keyword evidence="3" id="KW-1185">Reference proteome</keyword>
<accession>A0A812U3M2</accession>
<dbReference type="GO" id="GO:0006487">
    <property type="term" value="P:protein N-linked glycosylation"/>
    <property type="evidence" value="ECO:0007669"/>
    <property type="project" value="TreeGrafter"/>
</dbReference>
<feature type="chain" id="PRO_5032280675" description="Sulfotransferase domain-containing protein" evidence="1">
    <location>
        <begin position="23"/>
        <end position="338"/>
    </location>
</feature>
<comment type="caution">
    <text evidence="2">The sequence shown here is derived from an EMBL/GenBank/DDBJ whole genome shotgun (WGS) entry which is preliminary data.</text>
</comment>
<dbReference type="EMBL" id="CAJNDS010002641">
    <property type="protein sequence ID" value="CAE7554723.1"/>
    <property type="molecule type" value="Genomic_DNA"/>
</dbReference>
<evidence type="ECO:0008006" key="4">
    <source>
        <dbReference type="Google" id="ProtNLM"/>
    </source>
</evidence>
<evidence type="ECO:0000313" key="3">
    <source>
        <dbReference type="Proteomes" id="UP000604046"/>
    </source>
</evidence>
<protein>
    <recommendedName>
        <fullName evidence="4">Sulfotransferase domain-containing protein</fullName>
    </recommendedName>
</protein>
<dbReference type="Proteomes" id="UP000604046">
    <property type="component" value="Unassembled WGS sequence"/>
</dbReference>
<evidence type="ECO:0000313" key="2">
    <source>
        <dbReference type="EMBL" id="CAE7554723.1"/>
    </source>
</evidence>
<evidence type="ECO:0000256" key="1">
    <source>
        <dbReference type="SAM" id="SignalP"/>
    </source>
</evidence>
<dbReference type="PANTHER" id="PTHR13132">
    <property type="entry name" value="ALPHA- 1,6 -FUCOSYLTRANSFERASE"/>
    <property type="match status" value="1"/>
</dbReference>
<proteinExistence type="predicted"/>
<dbReference type="OrthoDB" id="53013at2759"/>
<dbReference type="GO" id="GO:0046921">
    <property type="term" value="F:alpha-(1-&gt;6)-fucosyltransferase activity"/>
    <property type="evidence" value="ECO:0007669"/>
    <property type="project" value="TreeGrafter"/>
</dbReference>
<sequence length="338" mass="38846">MNLHWRLLLAGWALLACQGATCTLEDDVAMLQMQTKEEEVTHRFEWCKEAEVVPYVQRSPSQESPAFRIQLLPGSGACSSLLGVLASVMYAQKRERAYFLDESETRLKGSHPSWYLRYFQPIGSSEPLSPFEDMPISSKEVRKFAGMPQLTIGSETMWRVNMKRTFLRRYWQFLPSVRQEVCGNVRQLGLPQRFFSIMVRRGDKITVENRSAVPLEHYIDTLQSFQGISDIRDVFVGTDDCSVLEELRGMAPSLTFHDFCYIQNAHGWDLKKDVTHDLDSHFLKFFAELTVMSASDIFIGDRASNVFNWVLYMRRSDSRNATVFNVRDYPYGSVGLGI</sequence>
<keyword evidence="1" id="KW-0732">Signal</keyword>
<gene>
    <name evidence="2" type="ORF">SNAT2548_LOCUS31162</name>
</gene>
<feature type="signal peptide" evidence="1">
    <location>
        <begin position="1"/>
        <end position="22"/>
    </location>
</feature>